<dbReference type="Proteomes" id="UP000076989">
    <property type="component" value="Unassembled WGS sequence"/>
</dbReference>
<gene>
    <name evidence="10" type="ORF">JH395_11465</name>
    <name evidence="7" type="ORF">Lp19_2292</name>
    <name evidence="9" type="ORF">LPJSA22_00871</name>
    <name evidence="8" type="ORF">NAB2_2159</name>
    <name evidence="6" type="ORF">Nizo2260_2825</name>
</gene>
<keyword evidence="3" id="KW-0804">Transcription</keyword>
<evidence type="ECO:0000313" key="12">
    <source>
        <dbReference type="Proteomes" id="UP000076882"/>
    </source>
</evidence>
<accession>A0A0L7Y432</accession>
<dbReference type="PROSITE" id="PS50977">
    <property type="entry name" value="HTH_TETR_2"/>
    <property type="match status" value="1"/>
</dbReference>
<dbReference type="InterPro" id="IPR009057">
    <property type="entry name" value="Homeodomain-like_sf"/>
</dbReference>
<evidence type="ECO:0000256" key="4">
    <source>
        <dbReference type="PROSITE-ProRule" id="PRU00335"/>
    </source>
</evidence>
<dbReference type="PRINTS" id="PR00455">
    <property type="entry name" value="HTHTETR"/>
</dbReference>
<dbReference type="PANTHER" id="PTHR30055">
    <property type="entry name" value="HTH-TYPE TRANSCRIPTIONAL REGULATOR RUTR"/>
    <property type="match status" value="1"/>
</dbReference>
<sequence>MRKDAQINQQKILTAARQLFAARSIETVSMKDIATAAGIGPGTLYRHYAHKSTLCLALVTDRVATFIKTNQVYLTTTSVGAAARFDHVIGEYLAIREHNMALLMNVEAGEPGRRQFYQSELYQQLCDLLTQLVRDLKPTLSKPACEFQADMLIAMLKGTSYAFQRQWRGRSQSELLAQLHALMVTE</sequence>
<organism evidence="9 14">
    <name type="scientific">Lactiplantibacillus plantarum</name>
    <name type="common">Lactobacillus plantarum</name>
    <dbReference type="NCBI Taxonomy" id="1590"/>
    <lineage>
        <taxon>Bacteria</taxon>
        <taxon>Bacillati</taxon>
        <taxon>Bacillota</taxon>
        <taxon>Bacilli</taxon>
        <taxon>Lactobacillales</taxon>
        <taxon>Lactobacillaceae</taxon>
        <taxon>Lactiplantibacillus</taxon>
    </lineage>
</organism>
<dbReference type="Proteomes" id="UP000076872">
    <property type="component" value="Unassembled WGS sequence"/>
</dbReference>
<dbReference type="Proteomes" id="UP000094892">
    <property type="component" value="Unassembled WGS sequence"/>
</dbReference>
<keyword evidence="1" id="KW-0805">Transcription regulation</keyword>
<dbReference type="GO" id="GO:0003700">
    <property type="term" value="F:DNA-binding transcription factor activity"/>
    <property type="evidence" value="ECO:0007669"/>
    <property type="project" value="TreeGrafter"/>
</dbReference>
<reference evidence="11 12" key="1">
    <citation type="submission" date="2016-03" db="EMBL/GenBank/DDBJ databases">
        <title>Comparative genomics of 54 Lactobacillus plantarum strains reveals genomic uncoupling from niche constraints.</title>
        <authorList>
            <person name="Martino M.E."/>
        </authorList>
    </citation>
    <scope>NUCLEOTIDE SEQUENCE [LARGE SCALE GENOMIC DNA]</scope>
    <source>
        <strain evidence="7 12">19.1</strain>
        <strain evidence="8 11">NAB2</strain>
        <strain evidence="6 13">Nizo2260</strain>
    </source>
</reference>
<evidence type="ECO:0000313" key="13">
    <source>
        <dbReference type="Proteomes" id="UP000076989"/>
    </source>
</evidence>
<dbReference type="EMBL" id="LUXM01000033">
    <property type="protein sequence ID" value="KZU94318.1"/>
    <property type="molecule type" value="Genomic_DNA"/>
</dbReference>
<evidence type="ECO:0000313" key="14">
    <source>
        <dbReference type="Proteomes" id="UP000094892"/>
    </source>
</evidence>
<dbReference type="Proteomes" id="UP000076882">
    <property type="component" value="Unassembled WGS sequence"/>
</dbReference>
<keyword evidence="2 4" id="KW-0238">DNA-binding</keyword>
<evidence type="ECO:0000313" key="8">
    <source>
        <dbReference type="EMBL" id="KZV01539.1"/>
    </source>
</evidence>
<evidence type="ECO:0000313" key="7">
    <source>
        <dbReference type="EMBL" id="KZU94318.1"/>
    </source>
</evidence>
<reference evidence="9 14" key="2">
    <citation type="submission" date="2016-08" db="EMBL/GenBank/DDBJ databases">
        <title>Genome sequencing of Lactobacillus plantarum JSA22, isolated from fermented soybean paste.</title>
        <authorList>
            <person name="Choi H.S."/>
        </authorList>
    </citation>
    <scope>NUCLEOTIDE SEQUENCE [LARGE SCALE GENOMIC DNA]</scope>
    <source>
        <strain evidence="9 14">JSA22</strain>
    </source>
</reference>
<dbReference type="EMBL" id="CP066817">
    <property type="protein sequence ID" value="QQM60337.1"/>
    <property type="molecule type" value="Genomic_DNA"/>
</dbReference>
<reference evidence="10 15" key="3">
    <citation type="submission" date="2020-12" db="EMBL/GenBank/DDBJ databases">
        <title>Whole genome sequencing of Lactobacillus plantarum PC518.</title>
        <authorList>
            <person name="Guo Q."/>
        </authorList>
    </citation>
    <scope>NUCLEOTIDE SEQUENCE [LARGE SCALE GENOMIC DNA]</scope>
    <source>
        <strain evidence="10 15">PC518</strain>
    </source>
</reference>
<dbReference type="InterPro" id="IPR001647">
    <property type="entry name" value="HTH_TetR"/>
</dbReference>
<name>A0A0L7Y432_LACPN</name>
<proteinExistence type="predicted"/>
<dbReference type="AlphaFoldDB" id="A0A0L7Y432"/>
<evidence type="ECO:0000313" key="9">
    <source>
        <dbReference type="EMBL" id="ODO60922.1"/>
    </source>
</evidence>
<evidence type="ECO:0000313" key="11">
    <source>
        <dbReference type="Proteomes" id="UP000076872"/>
    </source>
</evidence>
<dbReference type="RefSeq" id="WP_003641140.1">
    <property type="nucleotide sequence ID" value="NZ_AP018405.1"/>
</dbReference>
<dbReference type="EMBL" id="LUXO01000033">
    <property type="protein sequence ID" value="KZV01539.1"/>
    <property type="molecule type" value="Genomic_DNA"/>
</dbReference>
<dbReference type="GeneID" id="89668437"/>
<feature type="domain" description="HTH tetR-type" evidence="5">
    <location>
        <begin position="6"/>
        <end position="66"/>
    </location>
</feature>
<evidence type="ECO:0000259" key="5">
    <source>
        <dbReference type="PROSITE" id="PS50977"/>
    </source>
</evidence>
<dbReference type="EMBL" id="MCOL01000001">
    <property type="protein sequence ID" value="ODO60922.1"/>
    <property type="molecule type" value="Genomic_DNA"/>
</dbReference>
<dbReference type="OMA" id="HCIEAGN"/>
<evidence type="ECO:0000313" key="6">
    <source>
        <dbReference type="EMBL" id="KZU01585.1"/>
    </source>
</evidence>
<dbReference type="Gene3D" id="1.10.357.10">
    <property type="entry name" value="Tetracycline Repressor, domain 2"/>
    <property type="match status" value="1"/>
</dbReference>
<evidence type="ECO:0000313" key="10">
    <source>
        <dbReference type="EMBL" id="QQM60337.1"/>
    </source>
</evidence>
<evidence type="ECO:0000313" key="15">
    <source>
        <dbReference type="Proteomes" id="UP000595466"/>
    </source>
</evidence>
<dbReference type="PATRIC" id="fig|1590.142.peg.744"/>
<dbReference type="SUPFAM" id="SSF46689">
    <property type="entry name" value="Homeodomain-like"/>
    <property type="match status" value="1"/>
</dbReference>
<dbReference type="GO" id="GO:0000976">
    <property type="term" value="F:transcription cis-regulatory region binding"/>
    <property type="evidence" value="ECO:0007669"/>
    <property type="project" value="TreeGrafter"/>
</dbReference>
<dbReference type="InterPro" id="IPR050109">
    <property type="entry name" value="HTH-type_TetR-like_transc_reg"/>
</dbReference>
<evidence type="ECO:0000256" key="2">
    <source>
        <dbReference type="ARBA" id="ARBA00023125"/>
    </source>
</evidence>
<dbReference type="Pfam" id="PF00440">
    <property type="entry name" value="TetR_N"/>
    <property type="match status" value="1"/>
</dbReference>
<dbReference type="Proteomes" id="UP000595466">
    <property type="component" value="Chromosome"/>
</dbReference>
<dbReference type="EMBL" id="LUWI01000037">
    <property type="protein sequence ID" value="KZU01585.1"/>
    <property type="molecule type" value="Genomic_DNA"/>
</dbReference>
<dbReference type="KEGG" id="lpb:SH83_03620"/>
<protein>
    <submittedName>
        <fullName evidence="9">HTH-type transcriptional regulator</fullName>
    </submittedName>
    <submittedName>
        <fullName evidence="10">TetR/AcrR family transcriptional regulator</fullName>
    </submittedName>
    <submittedName>
        <fullName evidence="6">Transcriptional regulator TetR family</fullName>
    </submittedName>
</protein>
<evidence type="ECO:0000256" key="3">
    <source>
        <dbReference type="ARBA" id="ARBA00023163"/>
    </source>
</evidence>
<evidence type="ECO:0000256" key="1">
    <source>
        <dbReference type="ARBA" id="ARBA00023015"/>
    </source>
</evidence>
<feature type="DNA-binding region" description="H-T-H motif" evidence="4">
    <location>
        <begin position="29"/>
        <end position="48"/>
    </location>
</feature>
<dbReference type="PANTHER" id="PTHR30055:SF234">
    <property type="entry name" value="HTH-TYPE TRANSCRIPTIONAL REGULATOR BETI"/>
    <property type="match status" value="1"/>
</dbReference>